<dbReference type="EnsemblMetazoa" id="XM_030980799">
    <property type="protein sequence ID" value="XP_030836659"/>
    <property type="gene ID" value="LOC115922256"/>
</dbReference>
<dbReference type="PROSITE" id="PS50060">
    <property type="entry name" value="MAM_2"/>
    <property type="match status" value="1"/>
</dbReference>
<accession>A0A7M7NJS6</accession>
<dbReference type="GeneID" id="115922256"/>
<reference evidence="2" key="2">
    <citation type="submission" date="2021-01" db="UniProtKB">
        <authorList>
            <consortium name="EnsemblMetazoa"/>
        </authorList>
    </citation>
    <scope>IDENTIFICATION</scope>
</reference>
<dbReference type="InterPro" id="IPR013320">
    <property type="entry name" value="ConA-like_dom_sf"/>
</dbReference>
<evidence type="ECO:0000313" key="3">
    <source>
        <dbReference type="Proteomes" id="UP000007110"/>
    </source>
</evidence>
<dbReference type="CDD" id="cd06263">
    <property type="entry name" value="MAM"/>
    <property type="match status" value="1"/>
</dbReference>
<proteinExistence type="predicted"/>
<protein>
    <recommendedName>
        <fullName evidence="1">MAM domain-containing protein</fullName>
    </recommendedName>
</protein>
<evidence type="ECO:0000259" key="1">
    <source>
        <dbReference type="PROSITE" id="PS50060"/>
    </source>
</evidence>
<dbReference type="SUPFAM" id="SSF49899">
    <property type="entry name" value="Concanavalin A-like lectins/glucanases"/>
    <property type="match status" value="1"/>
</dbReference>
<sequence length="196" mass="22801">MQEMYEIKSCKVCKRWKRLRVVGMQESEDIKSYKNAGDYELYMQEMYEIKSCRMQGMYEIKSYPVAIEPSVDCDFGEAEICYYTHDPTANFNWEWTNRATDSSFTGPAQDHTRGDELGFYVHIDSVYQRPGSKSRLISPLINAPQRSSCLEFWFHMYGSHIGQLNVYFKYNDSALPDKPAWSLSGNQGNTCTEHLL</sequence>
<dbReference type="SMART" id="SM00137">
    <property type="entry name" value="MAM"/>
    <property type="match status" value="1"/>
</dbReference>
<dbReference type="GO" id="GO:0016020">
    <property type="term" value="C:membrane"/>
    <property type="evidence" value="ECO:0007669"/>
    <property type="project" value="InterPro"/>
</dbReference>
<dbReference type="InParanoid" id="A0A7M7NJS6"/>
<organism evidence="2 3">
    <name type="scientific">Strongylocentrotus purpuratus</name>
    <name type="common">Purple sea urchin</name>
    <dbReference type="NCBI Taxonomy" id="7668"/>
    <lineage>
        <taxon>Eukaryota</taxon>
        <taxon>Metazoa</taxon>
        <taxon>Echinodermata</taxon>
        <taxon>Eleutherozoa</taxon>
        <taxon>Echinozoa</taxon>
        <taxon>Echinoidea</taxon>
        <taxon>Euechinoidea</taxon>
        <taxon>Echinacea</taxon>
        <taxon>Camarodonta</taxon>
        <taxon>Echinidea</taxon>
        <taxon>Strongylocentrotidae</taxon>
        <taxon>Strongylocentrotus</taxon>
    </lineage>
</organism>
<dbReference type="PANTHER" id="PTHR23282:SF101">
    <property type="entry name" value="MAM DOMAIN-CONTAINING PROTEIN"/>
    <property type="match status" value="1"/>
</dbReference>
<dbReference type="PANTHER" id="PTHR23282">
    <property type="entry name" value="APICAL ENDOSOMAL GLYCOPROTEIN PRECURSOR"/>
    <property type="match status" value="1"/>
</dbReference>
<dbReference type="InterPro" id="IPR000998">
    <property type="entry name" value="MAM_dom"/>
</dbReference>
<feature type="domain" description="MAM" evidence="1">
    <location>
        <begin position="71"/>
        <end position="190"/>
    </location>
</feature>
<reference evidence="3" key="1">
    <citation type="submission" date="2015-02" db="EMBL/GenBank/DDBJ databases">
        <title>Genome sequencing for Strongylocentrotus purpuratus.</title>
        <authorList>
            <person name="Murali S."/>
            <person name="Liu Y."/>
            <person name="Vee V."/>
            <person name="English A."/>
            <person name="Wang M."/>
            <person name="Skinner E."/>
            <person name="Han Y."/>
            <person name="Muzny D.M."/>
            <person name="Worley K.C."/>
            <person name="Gibbs R.A."/>
        </authorList>
    </citation>
    <scope>NUCLEOTIDE SEQUENCE</scope>
</reference>
<name>A0A7M7NJS6_STRPU</name>
<dbReference type="KEGG" id="spu:115922256"/>
<evidence type="ECO:0000313" key="2">
    <source>
        <dbReference type="EnsemblMetazoa" id="XP_030836659"/>
    </source>
</evidence>
<dbReference type="Gene3D" id="2.60.120.200">
    <property type="match status" value="1"/>
</dbReference>
<keyword evidence="3" id="KW-1185">Reference proteome</keyword>
<dbReference type="AlphaFoldDB" id="A0A7M7NJS6"/>
<dbReference type="RefSeq" id="XP_030836659.1">
    <property type="nucleotide sequence ID" value="XM_030980799.1"/>
</dbReference>
<dbReference type="Proteomes" id="UP000007110">
    <property type="component" value="Unassembled WGS sequence"/>
</dbReference>
<dbReference type="Pfam" id="PF00629">
    <property type="entry name" value="MAM"/>
    <property type="match status" value="1"/>
</dbReference>
<dbReference type="OrthoDB" id="412155at2759"/>
<dbReference type="PROSITE" id="PS00740">
    <property type="entry name" value="MAM_1"/>
    <property type="match status" value="1"/>
</dbReference>
<dbReference type="InterPro" id="IPR051560">
    <property type="entry name" value="MAM_domain-containing"/>
</dbReference>